<comment type="caution">
    <text evidence="2">The sequence shown here is derived from an EMBL/GenBank/DDBJ whole genome shotgun (WGS) entry which is preliminary data.</text>
</comment>
<feature type="compositionally biased region" description="Low complexity" evidence="1">
    <location>
        <begin position="161"/>
        <end position="177"/>
    </location>
</feature>
<dbReference type="EMBL" id="MU154533">
    <property type="protein sequence ID" value="KAF9499147.1"/>
    <property type="molecule type" value="Genomic_DNA"/>
</dbReference>
<evidence type="ECO:0000313" key="2">
    <source>
        <dbReference type="EMBL" id="KAF9499147.1"/>
    </source>
</evidence>
<feature type="region of interest" description="Disordered" evidence="1">
    <location>
        <begin position="161"/>
        <end position="187"/>
    </location>
</feature>
<keyword evidence="3" id="KW-1185">Reference proteome</keyword>
<dbReference type="Proteomes" id="UP000807025">
    <property type="component" value="Unassembled WGS sequence"/>
</dbReference>
<protein>
    <recommendedName>
        <fullName evidence="4">HAT C-terminal dimerisation domain-containing protein</fullName>
    </recommendedName>
</protein>
<accession>A0A9P6DBZ1</accession>
<organism evidence="2 3">
    <name type="scientific">Pleurotus eryngii</name>
    <name type="common">Boletus of the steppes</name>
    <dbReference type="NCBI Taxonomy" id="5323"/>
    <lineage>
        <taxon>Eukaryota</taxon>
        <taxon>Fungi</taxon>
        <taxon>Dikarya</taxon>
        <taxon>Basidiomycota</taxon>
        <taxon>Agaricomycotina</taxon>
        <taxon>Agaricomycetes</taxon>
        <taxon>Agaricomycetidae</taxon>
        <taxon>Agaricales</taxon>
        <taxon>Pleurotineae</taxon>
        <taxon>Pleurotaceae</taxon>
        <taxon>Pleurotus</taxon>
    </lineage>
</organism>
<dbReference type="AlphaFoldDB" id="A0A9P6DBZ1"/>
<reference evidence="2" key="1">
    <citation type="submission" date="2020-11" db="EMBL/GenBank/DDBJ databases">
        <authorList>
            <consortium name="DOE Joint Genome Institute"/>
            <person name="Ahrendt S."/>
            <person name="Riley R."/>
            <person name="Andreopoulos W."/>
            <person name="Labutti K."/>
            <person name="Pangilinan J."/>
            <person name="Ruiz-Duenas F.J."/>
            <person name="Barrasa J.M."/>
            <person name="Sanchez-Garcia M."/>
            <person name="Camarero S."/>
            <person name="Miyauchi S."/>
            <person name="Serrano A."/>
            <person name="Linde D."/>
            <person name="Babiker R."/>
            <person name="Drula E."/>
            <person name="Ayuso-Fernandez I."/>
            <person name="Pacheco R."/>
            <person name="Padilla G."/>
            <person name="Ferreira P."/>
            <person name="Barriuso J."/>
            <person name="Kellner H."/>
            <person name="Castanera R."/>
            <person name="Alfaro M."/>
            <person name="Ramirez L."/>
            <person name="Pisabarro A.G."/>
            <person name="Kuo A."/>
            <person name="Tritt A."/>
            <person name="Lipzen A."/>
            <person name="He G."/>
            <person name="Yan M."/>
            <person name="Ng V."/>
            <person name="Cullen D."/>
            <person name="Martin F."/>
            <person name="Rosso M.-N."/>
            <person name="Henrissat B."/>
            <person name="Hibbett D."/>
            <person name="Martinez A.T."/>
            <person name="Grigoriev I.V."/>
        </authorList>
    </citation>
    <scope>NUCLEOTIDE SEQUENCE</scope>
    <source>
        <strain evidence="2">ATCC 90797</strain>
    </source>
</reference>
<name>A0A9P6DBZ1_PLEER</name>
<sequence length="218" mass="24549">MAWLVQHCKEKTECQVPIQLFENYLNYFDNSSVYTDDGMNLMEMKKMYDNVMSPLADDGLQMTQAFLQNQHVDIAWIWRGTGVEDPLARLGELLHNIVANSAEAERHFSCMGIIHMKLRNHMNKQSVGGNEEDNSNGAEVMVNTLTEAADADHNDTFGNTLMALASPQPSPLSNPSLWDKREDPPGEAFAEQNLEDELKAYELDSFSDEETVNSIDSD</sequence>
<gene>
    <name evidence="2" type="ORF">BDN71DRAFT_1428201</name>
</gene>
<proteinExistence type="predicted"/>
<evidence type="ECO:0008006" key="4">
    <source>
        <dbReference type="Google" id="ProtNLM"/>
    </source>
</evidence>
<evidence type="ECO:0000313" key="3">
    <source>
        <dbReference type="Proteomes" id="UP000807025"/>
    </source>
</evidence>
<evidence type="ECO:0000256" key="1">
    <source>
        <dbReference type="SAM" id="MobiDB-lite"/>
    </source>
</evidence>